<feature type="transmembrane region" description="Helical" evidence="7">
    <location>
        <begin position="6"/>
        <end position="26"/>
    </location>
</feature>
<feature type="transmembrane region" description="Helical" evidence="7">
    <location>
        <begin position="500"/>
        <end position="522"/>
    </location>
</feature>
<dbReference type="PRINTS" id="PR01434">
    <property type="entry name" value="NADHDHGNASE5"/>
</dbReference>
<evidence type="ECO:0000256" key="5">
    <source>
        <dbReference type="ARBA" id="ARBA00023002"/>
    </source>
</evidence>
<dbReference type="InterPro" id="IPR052175">
    <property type="entry name" value="ComplexI-like_HydComp"/>
</dbReference>
<dbReference type="GO" id="GO:0005886">
    <property type="term" value="C:plasma membrane"/>
    <property type="evidence" value="ECO:0007669"/>
    <property type="project" value="UniProtKB-SubCell"/>
</dbReference>
<dbReference type="GO" id="GO:0016491">
    <property type="term" value="F:oxidoreductase activity"/>
    <property type="evidence" value="ECO:0007669"/>
    <property type="project" value="UniProtKB-KW"/>
</dbReference>
<reference evidence="9" key="1">
    <citation type="submission" date="2019-09" db="EMBL/GenBank/DDBJ databases">
        <title>Genomic analysis of Haloferax sp. CBA1149.</title>
        <authorList>
            <person name="Roh S.W."/>
        </authorList>
    </citation>
    <scope>NUCLEOTIDE SEQUENCE</scope>
    <source>
        <strain evidence="9">CBA1149</strain>
    </source>
</reference>
<protein>
    <submittedName>
        <fullName evidence="9">Cation:proton antiporter</fullName>
    </submittedName>
</protein>
<sequence>MAMTDVASFLPVAAVAIPAVAIPLIYLSRSNPRVREAWTFIAALVTFAVVALMVRSPVTHVSSLGSIAGIELSLRGDAAGLLFALLASTLWIVTSVYSVGYVRSLDEHDQTRYFAAFAGSIAATMGVALAANLLTLFVFYELLTLATYPLVVHAGTKAARAAGRTYIVYTLGGGVIAFAGILLVAVLVGTLTFVPGGIADLAATDSTLAQAAFIFLAVGFGVKAAIVPLYKWLPTAMVAPTPVSGLLHAVAVVKSGAFAISRTVLYVFGPETMWDLGLGLPLAVFAAVTMVVAGLVGLRQDNLKRGLAYSTISQLSYIVLGLAIATPLAVFGALLHVVAHAFMKITLFFVAGIVAVETGEKYVSDLAGVGRRLPVTMTVFAIAAAGLIGFPLVAGFVSKFTLVVGVAEGPAPVFVAAYLVAGLLKLLYFWPIVYTVFFGQRDGSTPASRHAFAPAHTHGVHAVGNPQVKDVHATDGGGVAHRRNHVGWERRTLSTETTPLMLVPILTTVGVAVVLGVAPSYLPFWDLAEAVVWEVFG</sequence>
<evidence type="ECO:0000256" key="1">
    <source>
        <dbReference type="ARBA" id="ARBA00004651"/>
    </source>
</evidence>
<dbReference type="PANTHER" id="PTHR42682:SF4">
    <property type="entry name" value="NADH-UBIQUINONE_PLASTOQUINONE"/>
    <property type="match status" value="1"/>
</dbReference>
<dbReference type="EMBL" id="VZUS01000004">
    <property type="protein sequence ID" value="KAB1185309.1"/>
    <property type="molecule type" value="Genomic_DNA"/>
</dbReference>
<evidence type="ECO:0000256" key="2">
    <source>
        <dbReference type="ARBA" id="ARBA00022475"/>
    </source>
</evidence>
<evidence type="ECO:0000259" key="8">
    <source>
        <dbReference type="Pfam" id="PF00361"/>
    </source>
</evidence>
<feature type="transmembrane region" description="Helical" evidence="7">
    <location>
        <begin position="375"/>
        <end position="397"/>
    </location>
</feature>
<evidence type="ECO:0000256" key="3">
    <source>
        <dbReference type="ARBA" id="ARBA00022692"/>
    </source>
</evidence>
<name>A0A643JT97_9EURY</name>
<feature type="transmembrane region" description="Helical" evidence="7">
    <location>
        <begin position="166"/>
        <end position="188"/>
    </location>
</feature>
<keyword evidence="4 7" id="KW-1133">Transmembrane helix</keyword>
<dbReference type="AlphaFoldDB" id="A0A643JT97"/>
<evidence type="ECO:0000256" key="7">
    <source>
        <dbReference type="SAM" id="Phobius"/>
    </source>
</evidence>
<gene>
    <name evidence="9" type="ORF">Hfx1149_14700</name>
</gene>
<keyword evidence="2" id="KW-1003">Cell membrane</keyword>
<comment type="caution">
    <text evidence="9">The sequence shown here is derived from an EMBL/GenBank/DDBJ whole genome shotgun (WGS) entry which is preliminary data.</text>
</comment>
<organism evidence="9">
    <name type="scientific">Haloferax sp. CBA1149</name>
    <dbReference type="NCBI Taxonomy" id="2650753"/>
    <lineage>
        <taxon>Archaea</taxon>
        <taxon>Methanobacteriati</taxon>
        <taxon>Methanobacteriota</taxon>
        <taxon>Stenosarchaea group</taxon>
        <taxon>Halobacteria</taxon>
        <taxon>Halobacteriales</taxon>
        <taxon>Haloferacaceae</taxon>
        <taxon>Haloferax</taxon>
    </lineage>
</organism>
<feature type="transmembrane region" description="Helical" evidence="7">
    <location>
        <begin position="280"/>
        <end position="298"/>
    </location>
</feature>
<proteinExistence type="predicted"/>
<feature type="domain" description="NADH:quinone oxidoreductase/Mrp antiporter transmembrane" evidence="8">
    <location>
        <begin position="130"/>
        <end position="423"/>
    </location>
</feature>
<dbReference type="Pfam" id="PF00361">
    <property type="entry name" value="Proton_antipo_M"/>
    <property type="match status" value="1"/>
</dbReference>
<feature type="transmembrane region" description="Helical" evidence="7">
    <location>
        <begin position="38"/>
        <end position="58"/>
    </location>
</feature>
<dbReference type="InterPro" id="IPR001750">
    <property type="entry name" value="ND/Mrp_TM"/>
</dbReference>
<feature type="transmembrane region" description="Helical" evidence="7">
    <location>
        <begin position="208"/>
        <end position="233"/>
    </location>
</feature>
<accession>A0A643JT97</accession>
<keyword evidence="6 7" id="KW-0472">Membrane</keyword>
<evidence type="ECO:0000313" key="9">
    <source>
        <dbReference type="EMBL" id="KAB1185309.1"/>
    </source>
</evidence>
<keyword evidence="5" id="KW-0560">Oxidoreductase</keyword>
<feature type="transmembrane region" description="Helical" evidence="7">
    <location>
        <begin position="137"/>
        <end position="154"/>
    </location>
</feature>
<comment type="subcellular location">
    <subcellularLocation>
        <location evidence="1">Cell membrane</location>
        <topology evidence="1">Multi-pass membrane protein</topology>
    </subcellularLocation>
</comment>
<dbReference type="PANTHER" id="PTHR42682">
    <property type="entry name" value="HYDROGENASE-4 COMPONENT F"/>
    <property type="match status" value="1"/>
</dbReference>
<feature type="transmembrane region" description="Helical" evidence="7">
    <location>
        <begin position="78"/>
        <end position="101"/>
    </location>
</feature>
<feature type="transmembrane region" description="Helical" evidence="7">
    <location>
        <begin position="245"/>
        <end position="268"/>
    </location>
</feature>
<keyword evidence="3 7" id="KW-0812">Transmembrane</keyword>
<evidence type="ECO:0000256" key="4">
    <source>
        <dbReference type="ARBA" id="ARBA00022989"/>
    </source>
</evidence>
<feature type="transmembrane region" description="Helical" evidence="7">
    <location>
        <begin position="113"/>
        <end position="131"/>
    </location>
</feature>
<evidence type="ECO:0000256" key="6">
    <source>
        <dbReference type="ARBA" id="ARBA00023136"/>
    </source>
</evidence>
<feature type="transmembrane region" description="Helical" evidence="7">
    <location>
        <begin position="417"/>
        <end position="439"/>
    </location>
</feature>